<evidence type="ECO:0008006" key="3">
    <source>
        <dbReference type="Google" id="ProtNLM"/>
    </source>
</evidence>
<dbReference type="Gene3D" id="3.80.10.10">
    <property type="entry name" value="Ribonuclease Inhibitor"/>
    <property type="match status" value="2"/>
</dbReference>
<gene>
    <name evidence="1" type="ORF">PHYBLDRAFT_169571</name>
</gene>
<name>A0A162PSC4_PHYB8</name>
<dbReference type="GeneID" id="28997010"/>
<evidence type="ECO:0000313" key="1">
    <source>
        <dbReference type="EMBL" id="OAD72446.1"/>
    </source>
</evidence>
<dbReference type="SUPFAM" id="SSF52058">
    <property type="entry name" value="L domain-like"/>
    <property type="match status" value="1"/>
</dbReference>
<proteinExistence type="predicted"/>
<evidence type="ECO:0000313" key="2">
    <source>
        <dbReference type="Proteomes" id="UP000077315"/>
    </source>
</evidence>
<dbReference type="Proteomes" id="UP000077315">
    <property type="component" value="Unassembled WGS sequence"/>
</dbReference>
<dbReference type="EMBL" id="KV440983">
    <property type="protein sequence ID" value="OAD72446.1"/>
    <property type="molecule type" value="Genomic_DNA"/>
</dbReference>
<accession>A0A162PSC4</accession>
<dbReference type="VEuPathDB" id="FungiDB:PHYBLDRAFT_169571"/>
<dbReference type="AlphaFoldDB" id="A0A162PSC4"/>
<keyword evidence="2" id="KW-1185">Reference proteome</keyword>
<dbReference type="RefSeq" id="XP_018290486.1">
    <property type="nucleotide sequence ID" value="XM_018436104.1"/>
</dbReference>
<organism evidence="1 2">
    <name type="scientific">Phycomyces blakesleeanus (strain ATCC 8743b / DSM 1359 / FGSC 10004 / NBRC 33097 / NRRL 1555)</name>
    <dbReference type="NCBI Taxonomy" id="763407"/>
    <lineage>
        <taxon>Eukaryota</taxon>
        <taxon>Fungi</taxon>
        <taxon>Fungi incertae sedis</taxon>
        <taxon>Mucoromycota</taxon>
        <taxon>Mucoromycotina</taxon>
        <taxon>Mucoromycetes</taxon>
        <taxon>Mucorales</taxon>
        <taxon>Phycomycetaceae</taxon>
        <taxon>Phycomyces</taxon>
    </lineage>
</organism>
<dbReference type="InterPro" id="IPR032675">
    <property type="entry name" value="LRR_dom_sf"/>
</dbReference>
<protein>
    <recommendedName>
        <fullName evidence="3">F-box domain-containing protein</fullName>
    </recommendedName>
</protein>
<sequence>MLASELPFEILSLVGDFLLTCERFQCIFVCKGWKVPFQESFWKNTEVDTLEELESICTIVKYSTNNFPYGLIAQTLTINGQCTLSNMMQSNAFKTFQNLKHLAFRCISLDNFDIRNVTYNYPWQYLISVNLRIETSKLNVPTPILIKLLTNYPSLKEINISTHSSTKLLNFNLRNFNTLHKRSPQLEYIKGCFSLTDIHQNSLKTIPSTTPALHVTALDLDLLDWDHLWLYYFSYKYPNLHTLKWKTMCVSRKRIVKKYNAEKMVLLNSLQSVFPHLEMVDFYTEDRTAWSHTLFWKLLCRLNVPLKRIRYMIKFSGCGPSFLGIIIQRFFQSFSTTLEKISIIGDAYFKAKNIVRSEFPYCPRLTSIELTDCGISITLDNILDNCPALRQLKFSRGQLTNSPEAHKESNKHGLHIVELDEIVTSASVFNYMSFRCRDLQYMNLSRSQIGGSISAKTGSLCVDMSYTSFKLLQLSHVRFYSSENAMDKDTAINLTLLSHLTGLDMTAETEDLNKALEHSVENLAWYHLYCELGGLFDFTLEVRQLLEQEVCDVVEYFQRSRVKNMSQSSEADRSFDGQVSQDDWKEDLYRGYVELRCGHVAKYVVPSLWVSENSFWKRLFDSPVKI</sequence>
<dbReference type="OrthoDB" id="2253782at2759"/>
<dbReference type="InParanoid" id="A0A162PSC4"/>
<reference evidence="2" key="1">
    <citation type="submission" date="2015-06" db="EMBL/GenBank/DDBJ databases">
        <title>Expansion of signal transduction pathways in fungi by whole-genome duplication.</title>
        <authorList>
            <consortium name="DOE Joint Genome Institute"/>
            <person name="Corrochano L.M."/>
            <person name="Kuo A."/>
            <person name="Marcet-Houben M."/>
            <person name="Polaino S."/>
            <person name="Salamov A."/>
            <person name="Villalobos J.M."/>
            <person name="Alvarez M.I."/>
            <person name="Avalos J."/>
            <person name="Benito E.P."/>
            <person name="Benoit I."/>
            <person name="Burger G."/>
            <person name="Camino L.P."/>
            <person name="Canovas D."/>
            <person name="Cerda-Olmedo E."/>
            <person name="Cheng J.-F."/>
            <person name="Dominguez A."/>
            <person name="Elias M."/>
            <person name="Eslava A.P."/>
            <person name="Glaser F."/>
            <person name="Grimwood J."/>
            <person name="Gutierrez G."/>
            <person name="Heitman J."/>
            <person name="Henrissat B."/>
            <person name="Iturriaga E.A."/>
            <person name="Lang B.F."/>
            <person name="Lavin J.L."/>
            <person name="Lee S."/>
            <person name="Li W."/>
            <person name="Lindquist E."/>
            <person name="Lopez-Garcia S."/>
            <person name="Luque E.M."/>
            <person name="Marcos A.T."/>
            <person name="Martin J."/>
            <person name="McCluskey K."/>
            <person name="Medina H.R."/>
            <person name="Miralles-Duran A."/>
            <person name="Miyazaki A."/>
            <person name="Munoz-Torres E."/>
            <person name="Oguiza J.A."/>
            <person name="Ohm R."/>
            <person name="Olmedo M."/>
            <person name="Orejas M."/>
            <person name="Ortiz-Castellanos L."/>
            <person name="Pisabarro A.G."/>
            <person name="Rodriguez-Romero J."/>
            <person name="Ruiz-Herrera J."/>
            <person name="Ruiz-Vazquez R."/>
            <person name="Sanz C."/>
            <person name="Schackwitz W."/>
            <person name="Schmutz J."/>
            <person name="Shahriari M."/>
            <person name="Shelest E."/>
            <person name="Silva-Franco F."/>
            <person name="Soanes D."/>
            <person name="Syed K."/>
            <person name="Tagua V.G."/>
            <person name="Talbot N.J."/>
            <person name="Thon M."/>
            <person name="De vries R.P."/>
            <person name="Wiebenga A."/>
            <person name="Yadav J.S."/>
            <person name="Braun E.L."/>
            <person name="Baker S."/>
            <person name="Garre V."/>
            <person name="Horwitz B."/>
            <person name="Torres-Martinez S."/>
            <person name="Idnurm A."/>
            <person name="Herrera-Estrella A."/>
            <person name="Gabaldon T."/>
            <person name="Grigoriev I.V."/>
        </authorList>
    </citation>
    <scope>NUCLEOTIDE SEQUENCE [LARGE SCALE GENOMIC DNA]</scope>
    <source>
        <strain evidence="2">NRRL 1555(-)</strain>
    </source>
</reference>